<dbReference type="RefSeq" id="WP_259036872.1">
    <property type="nucleotide sequence ID" value="NZ_JAJISC010000006.1"/>
</dbReference>
<evidence type="ECO:0000313" key="3">
    <source>
        <dbReference type="Proteomes" id="UP001165542"/>
    </source>
</evidence>
<evidence type="ECO:0000259" key="1">
    <source>
        <dbReference type="Pfam" id="PF13439"/>
    </source>
</evidence>
<reference evidence="2" key="1">
    <citation type="submission" date="2021-11" db="EMBL/GenBank/DDBJ databases">
        <title>Halomonas sp., isolated from a coastal aquaculture zone in Dongshan Bay.</title>
        <authorList>
            <person name="Lin W."/>
        </authorList>
    </citation>
    <scope>NUCLEOTIDE SEQUENCE</scope>
    <source>
        <strain evidence="2">Yzlin-01</strain>
    </source>
</reference>
<comment type="caution">
    <text evidence="2">The sequence shown here is derived from an EMBL/GenBank/DDBJ whole genome shotgun (WGS) entry which is preliminary data.</text>
</comment>
<gene>
    <name evidence="2" type="ORF">LLY24_13735</name>
</gene>
<dbReference type="EMBL" id="JAJISC010000006">
    <property type="protein sequence ID" value="MCS2610377.1"/>
    <property type="molecule type" value="Genomic_DNA"/>
</dbReference>
<dbReference type="SUPFAM" id="SSF53756">
    <property type="entry name" value="UDP-Glycosyltransferase/glycogen phosphorylase"/>
    <property type="match status" value="1"/>
</dbReference>
<dbReference type="InterPro" id="IPR050194">
    <property type="entry name" value="Glycosyltransferase_grp1"/>
</dbReference>
<dbReference type="PANTHER" id="PTHR45947:SF3">
    <property type="entry name" value="SULFOQUINOVOSYL TRANSFERASE SQD2"/>
    <property type="match status" value="1"/>
</dbReference>
<name>A0ABT2EFL5_9GAMM</name>
<sequence>MRLCIVSETWSPEINGVAHTLSRLCAELSRQGTSIDLIRPRPRISAHDGQVEHELQVAHIAVPGYGEVQIGLSSPARLRRFWREHRPDVVYLATQGPLGWAARRAAQQLEIAVVAGWHTNFDHYCHDYGVAWLEPATRRYLRHFHNGCALTLVPTHAQAQALRLAGIHDVAVMSRGIDGERFTPQKRDPELRRRWGVGDHQTVALYAGRLAAEKNLTLLQETFDAMRHARPDMAQVIVGDGPLKAQLQKALPDAYFTGFIESDALARHYASADLFLFPSLSETWGNVVPEAMASGLAVVAFDHAASAELIDNGRNGVTLPPGHDAAFRDAAVALCQRPADYARLGRVARLKALEQSWAGIAELFLQHLHHARESYHASTSACRIRSS</sequence>
<protein>
    <submittedName>
        <fullName evidence="2">Glycosyltransferase family 1 protein</fullName>
    </submittedName>
</protein>
<evidence type="ECO:0000313" key="2">
    <source>
        <dbReference type="EMBL" id="MCS2610377.1"/>
    </source>
</evidence>
<dbReference type="CDD" id="cd03814">
    <property type="entry name" value="GT4-like"/>
    <property type="match status" value="1"/>
</dbReference>
<feature type="domain" description="Glycosyltransferase subfamily 4-like N-terminal" evidence="1">
    <location>
        <begin position="14"/>
        <end position="181"/>
    </location>
</feature>
<proteinExistence type="predicted"/>
<accession>A0ABT2EFL5</accession>
<dbReference type="Pfam" id="PF13692">
    <property type="entry name" value="Glyco_trans_1_4"/>
    <property type="match status" value="1"/>
</dbReference>
<dbReference type="Pfam" id="PF13439">
    <property type="entry name" value="Glyco_transf_4"/>
    <property type="match status" value="1"/>
</dbReference>
<keyword evidence="3" id="KW-1185">Reference proteome</keyword>
<dbReference type="Gene3D" id="3.40.50.2000">
    <property type="entry name" value="Glycogen Phosphorylase B"/>
    <property type="match status" value="2"/>
</dbReference>
<dbReference type="InterPro" id="IPR028098">
    <property type="entry name" value="Glyco_trans_4-like_N"/>
</dbReference>
<dbReference type="Proteomes" id="UP001165542">
    <property type="component" value="Unassembled WGS sequence"/>
</dbReference>
<dbReference type="PANTHER" id="PTHR45947">
    <property type="entry name" value="SULFOQUINOVOSYL TRANSFERASE SQD2"/>
    <property type="match status" value="1"/>
</dbReference>
<organism evidence="2 3">
    <name type="scientific">Halomonas dongshanensis</name>
    <dbReference type="NCBI Taxonomy" id="2890835"/>
    <lineage>
        <taxon>Bacteria</taxon>
        <taxon>Pseudomonadati</taxon>
        <taxon>Pseudomonadota</taxon>
        <taxon>Gammaproteobacteria</taxon>
        <taxon>Oceanospirillales</taxon>
        <taxon>Halomonadaceae</taxon>
        <taxon>Halomonas</taxon>
    </lineage>
</organism>